<name>A0A328AZX3_9CAUL</name>
<sequence>MAAIIIEENVSVKILFAAAAAAVIASSAQAASYRLGGLEVIQPWSRPAAAGTTGVGYMTLANRGRALDALVAVASPVARKVEMHSASMAGGIMRMDRQDRVAIPAGGQVAFAPGGYHLMLVGLAKPLKAGDSVPATLTFASGAKLKVDFAVGTGLGAPAMPPMAGMGGMDHMTH</sequence>
<accession>A0A328AZX3</accession>
<dbReference type="InterPro" id="IPR036182">
    <property type="entry name" value="PCuAC_sf"/>
</dbReference>
<dbReference type="PANTHER" id="PTHR36302">
    <property type="entry name" value="BLR7088 PROTEIN"/>
    <property type="match status" value="1"/>
</dbReference>
<keyword evidence="1" id="KW-0732">Signal</keyword>
<dbReference type="InterPro" id="IPR007410">
    <property type="entry name" value="LpqE-like"/>
</dbReference>
<dbReference type="AlphaFoldDB" id="A0A328AZX3"/>
<dbReference type="Proteomes" id="UP000249842">
    <property type="component" value="Unassembled WGS sequence"/>
</dbReference>
<feature type="signal peptide" evidence="1">
    <location>
        <begin position="1"/>
        <end position="30"/>
    </location>
</feature>
<protein>
    <submittedName>
        <fullName evidence="2">Copper chaperone PCu(A)C</fullName>
    </submittedName>
</protein>
<dbReference type="SUPFAM" id="SSF110087">
    <property type="entry name" value="DR1885-like metal-binding protein"/>
    <property type="match status" value="1"/>
</dbReference>
<dbReference type="OrthoDB" id="9796962at2"/>
<gene>
    <name evidence="2" type="ORF">DJ021_08465</name>
</gene>
<dbReference type="Gene3D" id="2.60.40.1890">
    <property type="entry name" value="PCu(A)C copper chaperone"/>
    <property type="match status" value="1"/>
</dbReference>
<evidence type="ECO:0000313" key="2">
    <source>
        <dbReference type="EMBL" id="RAK59835.1"/>
    </source>
</evidence>
<dbReference type="Pfam" id="PF04314">
    <property type="entry name" value="PCuAC"/>
    <property type="match status" value="1"/>
</dbReference>
<feature type="chain" id="PRO_5016294670" evidence="1">
    <location>
        <begin position="31"/>
        <end position="174"/>
    </location>
</feature>
<dbReference type="InterPro" id="IPR058248">
    <property type="entry name" value="Lxx211020-like"/>
</dbReference>
<evidence type="ECO:0000313" key="3">
    <source>
        <dbReference type="Proteomes" id="UP000249842"/>
    </source>
</evidence>
<organism evidence="2 3">
    <name type="scientific">Phenylobacterium hankyongense</name>
    <dbReference type="NCBI Taxonomy" id="1813876"/>
    <lineage>
        <taxon>Bacteria</taxon>
        <taxon>Pseudomonadati</taxon>
        <taxon>Pseudomonadota</taxon>
        <taxon>Alphaproteobacteria</taxon>
        <taxon>Caulobacterales</taxon>
        <taxon>Caulobacteraceae</taxon>
        <taxon>Phenylobacterium</taxon>
    </lineage>
</organism>
<comment type="caution">
    <text evidence="2">The sequence shown here is derived from an EMBL/GenBank/DDBJ whole genome shotgun (WGS) entry which is preliminary data.</text>
</comment>
<reference evidence="3" key="1">
    <citation type="submission" date="2018-05" db="EMBL/GenBank/DDBJ databases">
        <authorList>
            <person name="Li X."/>
        </authorList>
    </citation>
    <scope>NUCLEOTIDE SEQUENCE [LARGE SCALE GENOMIC DNA]</scope>
    <source>
        <strain evidence="3">HKS-05</strain>
    </source>
</reference>
<evidence type="ECO:0000256" key="1">
    <source>
        <dbReference type="SAM" id="SignalP"/>
    </source>
</evidence>
<dbReference type="EMBL" id="QFYP01000001">
    <property type="protein sequence ID" value="RAK59835.1"/>
    <property type="molecule type" value="Genomic_DNA"/>
</dbReference>
<keyword evidence="3" id="KW-1185">Reference proteome</keyword>
<proteinExistence type="predicted"/>
<dbReference type="PANTHER" id="PTHR36302:SF1">
    <property type="entry name" value="COPPER CHAPERONE PCU(A)C"/>
    <property type="match status" value="1"/>
</dbReference>